<accession>B6QDG7</accession>
<dbReference type="HOGENOM" id="CLU_809355_0_0_1"/>
<dbReference type="AlphaFoldDB" id="B6QDG7"/>
<dbReference type="EMBL" id="DS995901">
    <property type="protein sequence ID" value="EEA24795.1"/>
    <property type="molecule type" value="Genomic_DNA"/>
</dbReference>
<dbReference type="VEuPathDB" id="FungiDB:PMAA_087710"/>
<proteinExistence type="predicted"/>
<sequence>MARTIQTARKSRGGRAPRKQLLGKAYFIDTFQDHAQKPYTVVGGLSRSMNPDIIRKLSLHLYFLSDVDANQRAEIGNSLLQSNAIAGWGNARNYWPRVDVYAPLGSIEACIEHHRREKIYRHQAVEAMRAGVAAEARDACGPEMDDDDREEAAQEALGALRGLEVYPHIVPTWCCSSKIGFDGLRQFDKRYQSWILVIPADCYSWDDVLQKGIIHVMFDQDVSPAMETYMDDTCEEEELSLIENDRTGWIYIEKVDHGPPVRIERLSVDNDANELALRTYNMDPQSPDEIRSHLFHTWSDWTGALWDCTYRLPVCDPCDNEEPHLNCEYELNDHYFNQDGQCIACERSEQYRRRSKRISKKRKRDEIANNK</sequence>
<dbReference type="PhylomeDB" id="B6QDG7"/>
<keyword evidence="2" id="KW-1185">Reference proteome</keyword>
<dbReference type="Proteomes" id="UP000001294">
    <property type="component" value="Unassembled WGS sequence"/>
</dbReference>
<evidence type="ECO:0000313" key="2">
    <source>
        <dbReference type="Proteomes" id="UP000001294"/>
    </source>
</evidence>
<dbReference type="OrthoDB" id="3832628at2759"/>
<organism evidence="1 2">
    <name type="scientific">Talaromyces marneffei (strain ATCC 18224 / CBS 334.59 / QM 7333)</name>
    <name type="common">Penicillium marneffei</name>
    <dbReference type="NCBI Taxonomy" id="441960"/>
    <lineage>
        <taxon>Eukaryota</taxon>
        <taxon>Fungi</taxon>
        <taxon>Dikarya</taxon>
        <taxon>Ascomycota</taxon>
        <taxon>Pezizomycotina</taxon>
        <taxon>Eurotiomycetes</taxon>
        <taxon>Eurotiomycetidae</taxon>
        <taxon>Eurotiales</taxon>
        <taxon>Trichocomaceae</taxon>
        <taxon>Talaromyces</taxon>
        <taxon>Talaromyces sect. Talaromyces</taxon>
    </lineage>
</organism>
<protein>
    <submittedName>
        <fullName evidence="1">Uncharacterized protein</fullName>
    </submittedName>
</protein>
<reference evidence="2" key="1">
    <citation type="journal article" date="2015" name="Genome Announc.">
        <title>Genome sequence of the AIDS-associated pathogen Penicillium marneffei (ATCC18224) and its near taxonomic relative Talaromyces stipitatus (ATCC10500).</title>
        <authorList>
            <person name="Nierman W.C."/>
            <person name="Fedorova-Abrams N.D."/>
            <person name="Andrianopoulos A."/>
        </authorList>
    </citation>
    <scope>NUCLEOTIDE SEQUENCE [LARGE SCALE GENOMIC DNA]</scope>
    <source>
        <strain evidence="2">ATCC 18224 / CBS 334.59 / QM 7333</strain>
    </source>
</reference>
<name>B6QDG7_TALMQ</name>
<gene>
    <name evidence="1" type="ORF">PMAA_087710</name>
</gene>
<evidence type="ECO:0000313" key="1">
    <source>
        <dbReference type="EMBL" id="EEA24795.1"/>
    </source>
</evidence>